<feature type="region of interest" description="Disordered" evidence="7">
    <location>
        <begin position="846"/>
        <end position="927"/>
    </location>
</feature>
<feature type="region of interest" description="Disordered" evidence="7">
    <location>
        <begin position="731"/>
        <end position="816"/>
    </location>
</feature>
<evidence type="ECO:0000256" key="5">
    <source>
        <dbReference type="ARBA" id="ARBA00022723"/>
    </source>
</evidence>
<organism evidence="9 10">
    <name type="scientific">Umbra pygmaea</name>
    <name type="common">Eastern mudminnow</name>
    <dbReference type="NCBI Taxonomy" id="75934"/>
    <lineage>
        <taxon>Eukaryota</taxon>
        <taxon>Metazoa</taxon>
        <taxon>Chordata</taxon>
        <taxon>Craniata</taxon>
        <taxon>Vertebrata</taxon>
        <taxon>Euteleostomi</taxon>
        <taxon>Actinopterygii</taxon>
        <taxon>Neopterygii</taxon>
        <taxon>Teleostei</taxon>
        <taxon>Protacanthopterygii</taxon>
        <taxon>Esociformes</taxon>
        <taxon>Umbridae</taxon>
        <taxon>Umbra</taxon>
    </lineage>
</organism>
<dbReference type="Proteomes" id="UP001557470">
    <property type="component" value="Unassembled WGS sequence"/>
</dbReference>
<comment type="caution">
    <text evidence="9">The sequence shown here is derived from an EMBL/GenBank/DDBJ whole genome shotgun (WGS) entry which is preliminary data.</text>
</comment>
<dbReference type="GO" id="GO:0003723">
    <property type="term" value="F:RNA binding"/>
    <property type="evidence" value="ECO:0007669"/>
    <property type="project" value="UniProtKB-UniRule"/>
</dbReference>
<comment type="catalytic activity">
    <reaction evidence="1">
        <text>S-ubiquitinyl-[E2 ubiquitin-conjugating enzyme]-L-cysteine + [acceptor protein]-L-lysine = [E2 ubiquitin-conjugating enzyme]-L-cysteine + N(6)-ubiquitinyl-[acceptor protein]-L-lysine.</text>
        <dbReference type="EC" id="2.3.2.27"/>
    </reaction>
</comment>
<evidence type="ECO:0000256" key="1">
    <source>
        <dbReference type="ARBA" id="ARBA00000900"/>
    </source>
</evidence>
<dbReference type="EMBL" id="JAGEUA010000003">
    <property type="protein sequence ID" value="KAL0992743.1"/>
    <property type="molecule type" value="Genomic_DNA"/>
</dbReference>
<dbReference type="EC" id="2.3.2.27" evidence="3"/>
<evidence type="ECO:0000256" key="4">
    <source>
        <dbReference type="ARBA" id="ARBA00022679"/>
    </source>
</evidence>
<evidence type="ECO:0000256" key="7">
    <source>
        <dbReference type="SAM" id="MobiDB-lite"/>
    </source>
</evidence>
<feature type="region of interest" description="Disordered" evidence="7">
    <location>
        <begin position="154"/>
        <end position="225"/>
    </location>
</feature>
<feature type="compositionally biased region" description="Basic and acidic residues" evidence="7">
    <location>
        <begin position="180"/>
        <end position="203"/>
    </location>
</feature>
<feature type="compositionally biased region" description="Low complexity" evidence="7">
    <location>
        <begin position="741"/>
        <end position="758"/>
    </location>
</feature>
<dbReference type="Pfam" id="PF18102">
    <property type="entry name" value="DTC"/>
    <property type="match status" value="1"/>
</dbReference>
<feature type="compositionally biased region" description="Basic and acidic residues" evidence="7">
    <location>
        <begin position="876"/>
        <end position="919"/>
    </location>
</feature>
<feature type="compositionally biased region" description="Polar residues" evidence="7">
    <location>
        <begin position="863"/>
        <end position="873"/>
    </location>
</feature>
<dbReference type="AlphaFoldDB" id="A0ABD0X072"/>
<feature type="compositionally biased region" description="Polar residues" evidence="7">
    <location>
        <begin position="529"/>
        <end position="550"/>
    </location>
</feature>
<comment type="pathway">
    <text evidence="2">Protein modification; protein ubiquitination.</text>
</comment>
<dbReference type="Gene3D" id="3.30.390.130">
    <property type="match status" value="1"/>
</dbReference>
<dbReference type="Gene3D" id="3.30.70.330">
    <property type="match status" value="1"/>
</dbReference>
<dbReference type="InterPro" id="IPR039399">
    <property type="entry name" value="Deltex_C_sf"/>
</dbReference>
<feature type="region of interest" description="Disordered" evidence="7">
    <location>
        <begin position="403"/>
        <end position="425"/>
    </location>
</feature>
<evidence type="ECO:0000256" key="3">
    <source>
        <dbReference type="ARBA" id="ARBA00012483"/>
    </source>
</evidence>
<dbReference type="InterPro" id="IPR039396">
    <property type="entry name" value="Deltex_C"/>
</dbReference>
<dbReference type="InterPro" id="IPR009909">
    <property type="entry name" value="Nmi/IFP35_dom"/>
</dbReference>
<feature type="compositionally biased region" description="Polar residues" evidence="7">
    <location>
        <begin position="786"/>
        <end position="797"/>
    </location>
</feature>
<protein>
    <recommendedName>
        <fullName evidence="3">RING-type E3 ubiquitin transferase</fullName>
        <ecNumber evidence="3">2.3.2.27</ecNumber>
    </recommendedName>
</protein>
<dbReference type="Pfam" id="PF07292">
    <property type="entry name" value="NID"/>
    <property type="match status" value="1"/>
</dbReference>
<sequence>MSEQGRTVRVSGLPTNLEEDRLTDKLAIHFLRSRNGGGEIASITINKAKPRSALITFEDSGVAMSVLGHGPHFLVVDGKKYRLTLSEPFKDLDPNMVILNMSITVDYSQLPEGIDAVTSLVRSHGLQVNYNQAEPHCTLAGLYPHVQAALGQLLGLPGAPPSKNTPPPVSGGSSRGRRSHTLEETDHGRRLEDEHRDRTHRASDLLSADSDPHRGVRSGGQGWEGEMTAHVEGGAVGLSQLEQLPQGEEDLSLIMDADMFLYLRSLCTREYLEILTKHRVEAVDMTADGVTTLFLQRLPGVRDTGHDMASIREARQALSQLYQENEARLRRAQLPKSILRPRGGLSRAMEGLRVRLPKLLLTEDECNVYIVGSSSDVSDAKQHLLLGEAEEAAEDVGSLLQIPSSASSSSKPGYEERLPGTLSSSAVPDTRIDRLLKGSEAERTVEGPRGYKFAPRFKALGAAGLTTRPKEAVTAADPSTSIRAAGPMLGQDVLGLERAGWGVEGVSMLEREYSGGETLLRRGDLLVNSERSPTHPNTVLGANTTSSPSGSPLKRASSFSGRVKPKVQEPGQIETEKSTSRTRRSNSLERRHVCSADVTVPTVMWNYIKEAYASRIKDMTTDLQMRERQIGTREVAVTLKGAESYVVGTWQLELQKLVAMVQTDFCVQKLTLAELGVSDPEDETLAVCCTEVRRRFRRVTIQMVKDDVFLIGPRQLCSQVGEALREVFPGEPERRWGLEDSSVPSTSSSNQPSPSQVNGDQESAQFQTESPQRNSEMPRGGEEEITNPQRRASTKTLENSKSECKNTAISQSPAKKAAVIKERVGMGGAVEADGKRHRGSFQMDTFLSHPTMDSEGRTRVVNGGSSTLPQTTAPHPGKDRVTPPNESDLRRTANLEDKDQTVRRAEDQGRSGRSLERHGPGRCSQSGGGAPICVCGASGASVCRTGCGVTLCQQCLPRVHAQCRVCTKTEVATPPQGILGNMSYSEMPLSLSSNRDIMLKITYCIPDGIQGENHPSPGSAFRGGLFEAFLPLCERTRKLLPCLERAFRSGLTFTVTGKEPGAKVTWNVIPHKTSLQGGKSGNGYPDSSYLSRLSEVLKAYGIEEAPATSEVKNKT</sequence>
<dbReference type="PANTHER" id="PTHR12622">
    <property type="entry name" value="DELTEX-RELATED"/>
    <property type="match status" value="1"/>
</dbReference>
<keyword evidence="5" id="KW-0479">Metal-binding</keyword>
<keyword evidence="6" id="KW-0694">RNA-binding</keyword>
<dbReference type="GO" id="GO:0061630">
    <property type="term" value="F:ubiquitin protein ligase activity"/>
    <property type="evidence" value="ECO:0007669"/>
    <property type="project" value="UniProtKB-EC"/>
</dbReference>
<feature type="region of interest" description="Disordered" evidence="7">
    <location>
        <begin position="527"/>
        <end position="589"/>
    </location>
</feature>
<keyword evidence="4" id="KW-0808">Transferase</keyword>
<name>A0ABD0X072_UMBPY</name>
<accession>A0ABD0X072</accession>
<proteinExistence type="predicted"/>
<evidence type="ECO:0000259" key="8">
    <source>
        <dbReference type="PROSITE" id="PS50102"/>
    </source>
</evidence>
<evidence type="ECO:0000313" key="9">
    <source>
        <dbReference type="EMBL" id="KAL0992743.1"/>
    </source>
</evidence>
<gene>
    <name evidence="9" type="ORF">UPYG_G00097800</name>
</gene>
<evidence type="ECO:0000256" key="2">
    <source>
        <dbReference type="ARBA" id="ARBA00004906"/>
    </source>
</evidence>
<dbReference type="PROSITE" id="PS50102">
    <property type="entry name" value="RRM"/>
    <property type="match status" value="1"/>
</dbReference>
<reference evidence="9 10" key="1">
    <citation type="submission" date="2024-06" db="EMBL/GenBank/DDBJ databases">
        <authorList>
            <person name="Pan Q."/>
            <person name="Wen M."/>
            <person name="Jouanno E."/>
            <person name="Zahm M."/>
            <person name="Klopp C."/>
            <person name="Cabau C."/>
            <person name="Louis A."/>
            <person name="Berthelot C."/>
            <person name="Parey E."/>
            <person name="Roest Crollius H."/>
            <person name="Montfort J."/>
            <person name="Robinson-Rechavi M."/>
            <person name="Bouchez O."/>
            <person name="Lampietro C."/>
            <person name="Lopez Roques C."/>
            <person name="Donnadieu C."/>
            <person name="Postlethwait J."/>
            <person name="Bobe J."/>
            <person name="Verreycken H."/>
            <person name="Guiguen Y."/>
        </authorList>
    </citation>
    <scope>NUCLEOTIDE SEQUENCE [LARGE SCALE GENOMIC DNA]</scope>
    <source>
        <strain evidence="9">Up_M1</strain>
        <tissue evidence="9">Testis</tissue>
    </source>
</reference>
<keyword evidence="10" id="KW-1185">Reference proteome</keyword>
<feature type="domain" description="RRM" evidence="8">
    <location>
        <begin position="6"/>
        <end position="88"/>
    </location>
</feature>
<dbReference type="InterPro" id="IPR039398">
    <property type="entry name" value="Deltex_fam"/>
</dbReference>
<dbReference type="GO" id="GO:0046872">
    <property type="term" value="F:metal ion binding"/>
    <property type="evidence" value="ECO:0007669"/>
    <property type="project" value="UniProtKB-KW"/>
</dbReference>
<evidence type="ECO:0000256" key="6">
    <source>
        <dbReference type="PROSITE-ProRule" id="PRU00176"/>
    </source>
</evidence>
<feature type="compositionally biased region" description="Pro residues" evidence="7">
    <location>
        <begin position="158"/>
        <end position="169"/>
    </location>
</feature>
<dbReference type="InterPro" id="IPR012677">
    <property type="entry name" value="Nucleotide-bd_a/b_plait_sf"/>
</dbReference>
<dbReference type="InterPro" id="IPR000504">
    <property type="entry name" value="RRM_dom"/>
</dbReference>
<feature type="compositionally biased region" description="Polar residues" evidence="7">
    <location>
        <begin position="759"/>
        <end position="775"/>
    </location>
</feature>
<evidence type="ECO:0000313" key="10">
    <source>
        <dbReference type="Proteomes" id="UP001557470"/>
    </source>
</evidence>